<organism evidence="2 3">
    <name type="scientific">Slackia equolifaciens</name>
    <dbReference type="NCBI Taxonomy" id="498718"/>
    <lineage>
        <taxon>Bacteria</taxon>
        <taxon>Bacillati</taxon>
        <taxon>Actinomycetota</taxon>
        <taxon>Coriobacteriia</taxon>
        <taxon>Eggerthellales</taxon>
        <taxon>Eggerthellaceae</taxon>
        <taxon>Slackia</taxon>
    </lineage>
</organism>
<dbReference type="AlphaFoldDB" id="A0A3N0AW09"/>
<dbReference type="PANTHER" id="PTHR34301:SF8">
    <property type="entry name" value="ATPASE DOMAIN-CONTAINING PROTEIN"/>
    <property type="match status" value="1"/>
</dbReference>
<dbReference type="PANTHER" id="PTHR34301">
    <property type="entry name" value="DNA-BINDING PROTEIN-RELATED"/>
    <property type="match status" value="1"/>
</dbReference>
<proteinExistence type="predicted"/>
<dbReference type="Proteomes" id="UP000269591">
    <property type="component" value="Unassembled WGS sequence"/>
</dbReference>
<feature type="domain" description="Orc1-like AAA ATPase" evidence="1">
    <location>
        <begin position="18"/>
        <end position="152"/>
    </location>
</feature>
<evidence type="ECO:0000259" key="1">
    <source>
        <dbReference type="Pfam" id="PF13191"/>
    </source>
</evidence>
<reference evidence="3" key="1">
    <citation type="submission" date="2018-05" db="EMBL/GenBank/DDBJ databases">
        <title>Genome Sequencing of selected type strains of the family Eggerthellaceae.</title>
        <authorList>
            <person name="Danylec N."/>
            <person name="Stoll D.A."/>
            <person name="Doetsch A."/>
            <person name="Huch M."/>
        </authorList>
    </citation>
    <scope>NUCLEOTIDE SEQUENCE [LARGE SCALE GENOMIC DNA]</scope>
    <source>
        <strain evidence="3">DSM 24851</strain>
    </source>
</reference>
<dbReference type="EMBL" id="QIBX01000016">
    <property type="protein sequence ID" value="RNL38754.1"/>
    <property type="molecule type" value="Genomic_DNA"/>
</dbReference>
<dbReference type="OrthoDB" id="2020141at2"/>
<accession>A0A3N0AW09</accession>
<dbReference type="RefSeq" id="WP_123209306.1">
    <property type="nucleotide sequence ID" value="NZ_JBHTHO010000002.1"/>
</dbReference>
<dbReference type="Gene3D" id="3.40.50.300">
    <property type="entry name" value="P-loop containing nucleotide triphosphate hydrolases"/>
    <property type="match status" value="1"/>
</dbReference>
<evidence type="ECO:0000313" key="3">
    <source>
        <dbReference type="Proteomes" id="UP000269591"/>
    </source>
</evidence>
<protein>
    <submittedName>
        <fullName evidence="2">ATP-binding protein</fullName>
    </submittedName>
</protein>
<evidence type="ECO:0000313" key="2">
    <source>
        <dbReference type="EMBL" id="RNL38754.1"/>
    </source>
</evidence>
<keyword evidence="3" id="KW-1185">Reference proteome</keyword>
<dbReference type="Pfam" id="PF13191">
    <property type="entry name" value="AAA_16"/>
    <property type="match status" value="1"/>
</dbReference>
<keyword evidence="2" id="KW-0067">ATP-binding</keyword>
<comment type="caution">
    <text evidence="2">The sequence shown here is derived from an EMBL/GenBank/DDBJ whole genome shotgun (WGS) entry which is preliminary data.</text>
</comment>
<dbReference type="GO" id="GO:0005524">
    <property type="term" value="F:ATP binding"/>
    <property type="evidence" value="ECO:0007669"/>
    <property type="project" value="UniProtKB-KW"/>
</dbReference>
<dbReference type="InterPro" id="IPR041664">
    <property type="entry name" value="AAA_16"/>
</dbReference>
<name>A0A3N0AW09_9ACTN</name>
<keyword evidence="2" id="KW-0547">Nucleotide-binding</keyword>
<dbReference type="InterPro" id="IPR027417">
    <property type="entry name" value="P-loop_NTPase"/>
</dbReference>
<gene>
    <name evidence="2" type="ORF">DMP06_08470</name>
</gene>
<dbReference type="SUPFAM" id="SSF52540">
    <property type="entry name" value="P-loop containing nucleoside triphosphate hydrolases"/>
    <property type="match status" value="1"/>
</dbReference>
<sequence length="365" mass="40181">MASRNPFTPTFGMVPPFLAGRDRILAEMSRAFEDGLGNPNLSTILIGPRGTGKTALLSCIADEAQEKGWLAVNTVAAEGMLEDIIQQAGKAAARLTNPSPERKISAVSIGQLLSLEWVFERTVEGIWRSRMEALLDQIEAHESGLLITVDEVRVEVEELIQLVSTYQLLIRDHHQVALVMAGLPVDATDLIDDKRVTFLRRARQQYLGRIEDRAIRQAMGATVRSAGKTIEAPALDEAVDASGGFAYLMQLVGYFMWMESGDEPAITLEHARYGIKAAQDDFRRGVIEATYREMSAGDKTFACAMLPDEHGSRLADIAQRMGKTASYASTYKRRLLKMGVIGERAGGTLDFDLPMLKDFLLETGE</sequence>